<dbReference type="InterPro" id="IPR000858">
    <property type="entry name" value="S_locus_glycoprot_dom"/>
</dbReference>
<evidence type="ECO:0000256" key="19">
    <source>
        <dbReference type="PROSITE-ProRule" id="PRU10141"/>
    </source>
</evidence>
<comment type="caution">
    <text evidence="24">The sequence shown here is derived from an EMBL/GenBank/DDBJ whole genome shotgun (WGS) entry which is preliminary data.</text>
</comment>
<evidence type="ECO:0000256" key="2">
    <source>
        <dbReference type="ARBA" id="ARBA00022527"/>
    </source>
</evidence>
<evidence type="ECO:0000256" key="7">
    <source>
        <dbReference type="ARBA" id="ARBA00022734"/>
    </source>
</evidence>
<dbReference type="PANTHER" id="PTHR47976">
    <property type="entry name" value="G-TYPE LECTIN S-RECEPTOR-LIKE SERINE/THREONINE-PROTEIN KINASE SD2-5"/>
    <property type="match status" value="1"/>
</dbReference>
<keyword evidence="11 20" id="KW-1133">Transmembrane helix</keyword>
<dbReference type="InterPro" id="IPR036426">
    <property type="entry name" value="Bulb-type_lectin_dom_sf"/>
</dbReference>
<dbReference type="GO" id="GO:0005524">
    <property type="term" value="F:ATP binding"/>
    <property type="evidence" value="ECO:0007669"/>
    <property type="project" value="UniProtKB-UniRule"/>
</dbReference>
<evidence type="ECO:0000256" key="10">
    <source>
        <dbReference type="ARBA" id="ARBA00022840"/>
    </source>
</evidence>
<evidence type="ECO:0000256" key="17">
    <source>
        <dbReference type="ARBA" id="ARBA00048679"/>
    </source>
</evidence>
<dbReference type="Gene3D" id="2.90.10.10">
    <property type="entry name" value="Bulb-type lectin domain"/>
    <property type="match status" value="2"/>
</dbReference>
<dbReference type="InterPro" id="IPR000719">
    <property type="entry name" value="Prot_kinase_dom"/>
</dbReference>
<keyword evidence="8 18" id="KW-0547">Nucleotide-binding</keyword>
<feature type="transmembrane region" description="Helical" evidence="20">
    <location>
        <begin position="453"/>
        <end position="476"/>
    </location>
</feature>
<dbReference type="FunFam" id="3.30.200.20:FF:000059">
    <property type="entry name" value="S-receptor-like serine/threonine-protein kinase"/>
    <property type="match status" value="1"/>
</dbReference>
<dbReference type="Pfam" id="PF00954">
    <property type="entry name" value="S_locus_glycop"/>
    <property type="match status" value="1"/>
</dbReference>
<dbReference type="Proteomes" id="UP000811246">
    <property type="component" value="Chromosome 3"/>
</dbReference>
<evidence type="ECO:0000313" key="24">
    <source>
        <dbReference type="EMBL" id="KAG6721624.1"/>
    </source>
</evidence>
<dbReference type="Pfam" id="PF00069">
    <property type="entry name" value="Pkinase"/>
    <property type="match status" value="1"/>
</dbReference>
<feature type="signal peptide" evidence="21">
    <location>
        <begin position="1"/>
        <end position="38"/>
    </location>
</feature>
<keyword evidence="10 18" id="KW-0067">ATP-binding</keyword>
<dbReference type="InterPro" id="IPR008271">
    <property type="entry name" value="Ser/Thr_kinase_AS"/>
</dbReference>
<dbReference type="PROSITE" id="PS00108">
    <property type="entry name" value="PROTEIN_KINASE_ST"/>
    <property type="match status" value="1"/>
</dbReference>
<dbReference type="PANTHER" id="PTHR47976:SF7">
    <property type="entry name" value="RECEPTOR-LIKE SERINE_THREONINE-PROTEIN KINASE"/>
    <property type="match status" value="1"/>
</dbReference>
<evidence type="ECO:0000256" key="15">
    <source>
        <dbReference type="ARBA" id="ARBA00023180"/>
    </source>
</evidence>
<evidence type="ECO:0000256" key="12">
    <source>
        <dbReference type="ARBA" id="ARBA00023136"/>
    </source>
</evidence>
<evidence type="ECO:0000259" key="23">
    <source>
        <dbReference type="PROSITE" id="PS50927"/>
    </source>
</evidence>
<dbReference type="PIRSF" id="PIRSF000641">
    <property type="entry name" value="SRK"/>
    <property type="match status" value="1"/>
</dbReference>
<keyword evidence="5 20" id="KW-0812">Transmembrane</keyword>
<comment type="catalytic activity">
    <reaction evidence="17 18">
        <text>L-seryl-[protein] + ATP = O-phospho-L-seryl-[protein] + ADP + H(+)</text>
        <dbReference type="Rhea" id="RHEA:17989"/>
        <dbReference type="Rhea" id="RHEA-COMP:9863"/>
        <dbReference type="Rhea" id="RHEA-COMP:11604"/>
        <dbReference type="ChEBI" id="CHEBI:15378"/>
        <dbReference type="ChEBI" id="CHEBI:29999"/>
        <dbReference type="ChEBI" id="CHEBI:30616"/>
        <dbReference type="ChEBI" id="CHEBI:83421"/>
        <dbReference type="ChEBI" id="CHEBI:456216"/>
        <dbReference type="EC" id="2.7.11.1"/>
    </reaction>
</comment>
<dbReference type="PROSITE" id="PS00107">
    <property type="entry name" value="PROTEIN_KINASE_ATP"/>
    <property type="match status" value="1"/>
</dbReference>
<keyword evidence="12 20" id="KW-0472">Membrane</keyword>
<evidence type="ECO:0000256" key="14">
    <source>
        <dbReference type="ARBA" id="ARBA00023170"/>
    </source>
</evidence>
<evidence type="ECO:0000256" key="6">
    <source>
        <dbReference type="ARBA" id="ARBA00022729"/>
    </source>
</evidence>
<feature type="domain" description="Bulb-type lectin" evidence="23">
    <location>
        <begin position="49"/>
        <end position="166"/>
    </location>
</feature>
<evidence type="ECO:0000256" key="16">
    <source>
        <dbReference type="ARBA" id="ARBA00047899"/>
    </source>
</evidence>
<evidence type="ECO:0000256" key="1">
    <source>
        <dbReference type="ARBA" id="ARBA00004479"/>
    </source>
</evidence>
<dbReference type="InterPro" id="IPR024171">
    <property type="entry name" value="SRK-like_kinase"/>
</dbReference>
<keyword evidence="14" id="KW-0675">Receptor</keyword>
<dbReference type="CDD" id="cd00028">
    <property type="entry name" value="B_lectin"/>
    <property type="match status" value="1"/>
</dbReference>
<comment type="similarity">
    <text evidence="18">Belongs to the protein kinase superfamily. Ser/Thr protein kinase family.</text>
</comment>
<evidence type="ECO:0000256" key="5">
    <source>
        <dbReference type="ARBA" id="ARBA00022692"/>
    </source>
</evidence>
<dbReference type="AlphaFoldDB" id="A0A922FF76"/>
<dbReference type="InterPro" id="IPR001480">
    <property type="entry name" value="Bulb-type_lectin_dom"/>
</dbReference>
<evidence type="ECO:0000259" key="22">
    <source>
        <dbReference type="PROSITE" id="PS50011"/>
    </source>
</evidence>
<dbReference type="EMBL" id="CM031827">
    <property type="protein sequence ID" value="KAG6721624.1"/>
    <property type="molecule type" value="Genomic_DNA"/>
</dbReference>
<keyword evidence="2 18" id="KW-0723">Serine/threonine-protein kinase</keyword>
<gene>
    <name evidence="24" type="ORF">I3842_03G120700</name>
</gene>
<dbReference type="SUPFAM" id="SSF56112">
    <property type="entry name" value="Protein kinase-like (PK-like)"/>
    <property type="match status" value="1"/>
</dbReference>
<dbReference type="PROSITE" id="PS50927">
    <property type="entry name" value="BULB_LECTIN"/>
    <property type="match status" value="1"/>
</dbReference>
<dbReference type="InterPro" id="IPR017441">
    <property type="entry name" value="Protein_kinase_ATP_BS"/>
</dbReference>
<evidence type="ECO:0000256" key="13">
    <source>
        <dbReference type="ARBA" id="ARBA00023157"/>
    </source>
</evidence>
<dbReference type="InterPro" id="IPR011009">
    <property type="entry name" value="Kinase-like_dom_sf"/>
</dbReference>
<dbReference type="Pfam" id="PF01453">
    <property type="entry name" value="B_lectin"/>
    <property type="match status" value="1"/>
</dbReference>
<dbReference type="GO" id="GO:0016020">
    <property type="term" value="C:membrane"/>
    <property type="evidence" value="ECO:0007669"/>
    <property type="project" value="UniProtKB-SubCell"/>
</dbReference>
<dbReference type="FunFam" id="1.10.510.10:FF:000237">
    <property type="entry name" value="G-type lectin S-receptor-like serine/threonine-protein kinase"/>
    <property type="match status" value="1"/>
</dbReference>
<dbReference type="FunFam" id="2.90.10.10:FF:000026">
    <property type="entry name" value="Serine/threonine-protein kinase"/>
    <property type="match status" value="1"/>
</dbReference>
<evidence type="ECO:0000313" key="25">
    <source>
        <dbReference type="Proteomes" id="UP000811246"/>
    </source>
</evidence>
<protein>
    <recommendedName>
        <fullName evidence="18">Receptor-like serine/threonine-protein kinase</fullName>
        <ecNumber evidence="18">2.7.11.1</ecNumber>
    </recommendedName>
</protein>
<comment type="catalytic activity">
    <reaction evidence="16 18">
        <text>L-threonyl-[protein] + ATP = O-phospho-L-threonyl-[protein] + ADP + H(+)</text>
        <dbReference type="Rhea" id="RHEA:46608"/>
        <dbReference type="Rhea" id="RHEA-COMP:11060"/>
        <dbReference type="Rhea" id="RHEA-COMP:11605"/>
        <dbReference type="ChEBI" id="CHEBI:15378"/>
        <dbReference type="ChEBI" id="CHEBI:30013"/>
        <dbReference type="ChEBI" id="CHEBI:30616"/>
        <dbReference type="ChEBI" id="CHEBI:61977"/>
        <dbReference type="ChEBI" id="CHEBI:456216"/>
        <dbReference type="EC" id="2.7.11.1"/>
    </reaction>
</comment>
<evidence type="ECO:0000256" key="9">
    <source>
        <dbReference type="ARBA" id="ARBA00022777"/>
    </source>
</evidence>
<dbReference type="InterPro" id="IPR051343">
    <property type="entry name" value="G-type_lectin_kinases/EP1-like"/>
</dbReference>
<keyword evidence="15" id="KW-0325">Glycoprotein</keyword>
<dbReference type="EMBL" id="CM031827">
    <property type="protein sequence ID" value="KAG6721625.1"/>
    <property type="molecule type" value="Genomic_DNA"/>
</dbReference>
<feature type="binding site" evidence="19">
    <location>
        <position position="542"/>
    </location>
    <ligand>
        <name>ATP</name>
        <dbReference type="ChEBI" id="CHEBI:30616"/>
    </ligand>
</feature>
<evidence type="ECO:0000256" key="21">
    <source>
        <dbReference type="SAM" id="SignalP"/>
    </source>
</evidence>
<dbReference type="GO" id="GO:0004674">
    <property type="term" value="F:protein serine/threonine kinase activity"/>
    <property type="evidence" value="ECO:0007669"/>
    <property type="project" value="UniProtKB-KW"/>
</dbReference>
<evidence type="ECO:0000256" key="4">
    <source>
        <dbReference type="ARBA" id="ARBA00022679"/>
    </source>
</evidence>
<dbReference type="EC" id="2.7.11.1" evidence="18"/>
<feature type="chain" id="PRO_5036659646" description="Receptor-like serine/threonine-protein kinase" evidence="21">
    <location>
        <begin position="39"/>
        <end position="799"/>
    </location>
</feature>
<evidence type="ECO:0000256" key="20">
    <source>
        <dbReference type="SAM" id="Phobius"/>
    </source>
</evidence>
<keyword evidence="9 18" id="KW-0418">Kinase</keyword>
<proteinExistence type="inferred from homology"/>
<reference evidence="24" key="1">
    <citation type="submission" date="2021-01" db="EMBL/GenBank/DDBJ databases">
        <authorList>
            <person name="Lovell J.T."/>
            <person name="Bentley N."/>
            <person name="Bhattarai G."/>
            <person name="Jenkins J.W."/>
            <person name="Sreedasyam A."/>
            <person name="Alarcon Y."/>
            <person name="Bock C."/>
            <person name="Boston L."/>
            <person name="Carlson J."/>
            <person name="Cervantes K."/>
            <person name="Clermont K."/>
            <person name="Krom N."/>
            <person name="Kubenka K."/>
            <person name="Mamidi S."/>
            <person name="Mattison C."/>
            <person name="Monteros M."/>
            <person name="Pisani C."/>
            <person name="Plott C."/>
            <person name="Rajasekar S."/>
            <person name="Rhein H.S."/>
            <person name="Rohla C."/>
            <person name="Song M."/>
            <person name="Hilaire R.S."/>
            <person name="Shu S."/>
            <person name="Wells L."/>
            <person name="Wang X."/>
            <person name="Webber J."/>
            <person name="Heerema R.J."/>
            <person name="Klein P."/>
            <person name="Conner P."/>
            <person name="Grauke L."/>
            <person name="Grimwood J."/>
            <person name="Schmutz J."/>
            <person name="Randall J.J."/>
        </authorList>
    </citation>
    <scope>NUCLEOTIDE SEQUENCE</scope>
    <source>
        <tissue evidence="24">Leaf</tissue>
    </source>
</reference>
<dbReference type="GO" id="GO:0048544">
    <property type="term" value="P:recognition of pollen"/>
    <property type="evidence" value="ECO:0007669"/>
    <property type="project" value="InterPro"/>
</dbReference>
<dbReference type="SMART" id="SM00220">
    <property type="entry name" value="S_TKc"/>
    <property type="match status" value="1"/>
</dbReference>
<evidence type="ECO:0000256" key="11">
    <source>
        <dbReference type="ARBA" id="ARBA00022989"/>
    </source>
</evidence>
<dbReference type="PROSITE" id="PS50011">
    <property type="entry name" value="PROTEIN_KINASE_DOM"/>
    <property type="match status" value="1"/>
</dbReference>
<dbReference type="SUPFAM" id="SSF51110">
    <property type="entry name" value="alpha-D-mannose-specific plant lectins"/>
    <property type="match status" value="1"/>
</dbReference>
<dbReference type="Gene3D" id="3.30.200.20">
    <property type="entry name" value="Phosphorylase Kinase, domain 1"/>
    <property type="match status" value="1"/>
</dbReference>
<accession>A0A922FF76</accession>
<sequence>MQISKQKRGEEKRRQNNSEVMATILLLLLFSAIFTADAQQTGQSVIRPGSLLTPTATGTNSSWLSRSGRYAFGFYKQGNGYAVGIFVAGIPQKTVVWTANRDNPPLPADVKLNFTSDGRLVLQSAQADTVIGIVSSTEGAAAASMLNSGNFVLYNSDNRTIIWQSFDHPTDTFLPGQKLTTDEVLFSSRSDTDHSTGIFRLIMQQDGWLSMYPVGTPFELQYGYFGKGKDGEGTDVSLNFDFDGRLYLLNGTGISIVNITMGDPKEGVIYRLRIDPDGRLRHYSHNLDQNGDWKVTLLGPEDVCAPKGLCGINGFCVTNDLKFGCKCLPGFKPVNEDDWTFGCERNFDSKSCKSNEAVSGYNMSVEPNIVWENANYSIMSNSTQYLCEEACLRDCNCEVALYKNGDCWKQRLPLRFGRRQQSDSSVALIKVMSSLSTDPIVPKECKKEIRVDILIIALSLLVFACIVLAVSGIVVYKYRVWANKNISNNEQVSLGEDVAPKSYTYAELEKVTGGFKEELGRGAFGIVYRGAIWNGEKIVAVKRLDKLLAEREREFQTEVKVIGRTHHKNLVRLLGYCHDGPNRLLVYDYMSNGSLADILFKPSKQRPFWDRRVEIARNIAKGILYLHEECEPQIIHCDIKPHNILMDENGCAKLADFGLAKLLKPDQTKTYTNIRGTKGYVAPEWHRNLPVTVKVDVYSFGIVLLEIICCRRNADFDLPEQEAILEEWAYHCFECGELGKLLSDEVVDKKQLERMVKVALWCILDEPSLRPSMKKVLHMLEGTIDIPIPPSPTSFLTTL</sequence>
<keyword evidence="7" id="KW-0430">Lectin</keyword>
<keyword evidence="13" id="KW-1015">Disulfide bond</keyword>
<comment type="subcellular location">
    <subcellularLocation>
        <location evidence="1">Membrane</location>
        <topology evidence="1">Single-pass type I membrane protein</topology>
    </subcellularLocation>
</comment>
<evidence type="ECO:0000256" key="8">
    <source>
        <dbReference type="ARBA" id="ARBA00022741"/>
    </source>
</evidence>
<dbReference type="GO" id="GO:0030246">
    <property type="term" value="F:carbohydrate binding"/>
    <property type="evidence" value="ECO:0007669"/>
    <property type="project" value="UniProtKB-KW"/>
</dbReference>
<dbReference type="CDD" id="cd14066">
    <property type="entry name" value="STKc_IRAK"/>
    <property type="match status" value="1"/>
</dbReference>
<keyword evidence="4 18" id="KW-0808">Transferase</keyword>
<dbReference type="SMART" id="SM00108">
    <property type="entry name" value="B_lectin"/>
    <property type="match status" value="1"/>
</dbReference>
<name>A0A922FF76_CARIL</name>
<keyword evidence="3" id="KW-0245">EGF-like domain</keyword>
<organism evidence="24 25">
    <name type="scientific">Carya illinoinensis</name>
    <name type="common">Pecan</name>
    <dbReference type="NCBI Taxonomy" id="32201"/>
    <lineage>
        <taxon>Eukaryota</taxon>
        <taxon>Viridiplantae</taxon>
        <taxon>Streptophyta</taxon>
        <taxon>Embryophyta</taxon>
        <taxon>Tracheophyta</taxon>
        <taxon>Spermatophyta</taxon>
        <taxon>Magnoliopsida</taxon>
        <taxon>eudicotyledons</taxon>
        <taxon>Gunneridae</taxon>
        <taxon>Pentapetalae</taxon>
        <taxon>rosids</taxon>
        <taxon>fabids</taxon>
        <taxon>Fagales</taxon>
        <taxon>Juglandaceae</taxon>
        <taxon>Carya</taxon>
    </lineage>
</organism>
<evidence type="ECO:0000256" key="18">
    <source>
        <dbReference type="PIRNR" id="PIRNR000641"/>
    </source>
</evidence>
<feature type="domain" description="Protein kinase" evidence="22">
    <location>
        <begin position="513"/>
        <end position="784"/>
    </location>
</feature>
<dbReference type="Gene3D" id="1.10.510.10">
    <property type="entry name" value="Transferase(Phosphotransferase) domain 1"/>
    <property type="match status" value="1"/>
</dbReference>
<evidence type="ECO:0000256" key="3">
    <source>
        <dbReference type="ARBA" id="ARBA00022536"/>
    </source>
</evidence>
<keyword evidence="6 21" id="KW-0732">Signal</keyword>